<dbReference type="PANTHER" id="PTHR12526">
    <property type="entry name" value="GLYCOSYLTRANSFERASE"/>
    <property type="match status" value="1"/>
</dbReference>
<gene>
    <name evidence="2" type="ORF">SAMN02746041_02726</name>
</gene>
<reference evidence="2 3" key="1">
    <citation type="submission" date="2017-04" db="EMBL/GenBank/DDBJ databases">
        <authorList>
            <person name="Afonso C.L."/>
            <person name="Miller P.J."/>
            <person name="Scott M.A."/>
            <person name="Spackman E."/>
            <person name="Goraichik I."/>
            <person name="Dimitrov K.M."/>
            <person name="Suarez D.L."/>
            <person name="Swayne D.E."/>
        </authorList>
    </citation>
    <scope>NUCLEOTIDE SEQUENCE [LARGE SCALE GENOMIC DNA]</scope>
    <source>
        <strain evidence="2 3">DSM 13146</strain>
    </source>
</reference>
<dbReference type="GO" id="GO:0016757">
    <property type="term" value="F:glycosyltransferase activity"/>
    <property type="evidence" value="ECO:0007669"/>
    <property type="project" value="InterPro"/>
</dbReference>
<dbReference type="EMBL" id="FWXF01000018">
    <property type="protein sequence ID" value="SMC26711.1"/>
    <property type="molecule type" value="Genomic_DNA"/>
</dbReference>
<dbReference type="RefSeq" id="WP_139796640.1">
    <property type="nucleotide sequence ID" value="NZ_FWXF01000018.1"/>
</dbReference>
<evidence type="ECO:0000313" key="3">
    <source>
        <dbReference type="Proteomes" id="UP000192783"/>
    </source>
</evidence>
<organism evidence="2 3">
    <name type="scientific">Desulfacinum hydrothermale DSM 13146</name>
    <dbReference type="NCBI Taxonomy" id="1121390"/>
    <lineage>
        <taxon>Bacteria</taxon>
        <taxon>Pseudomonadati</taxon>
        <taxon>Thermodesulfobacteriota</taxon>
        <taxon>Syntrophobacteria</taxon>
        <taxon>Syntrophobacterales</taxon>
        <taxon>Syntrophobacteraceae</taxon>
        <taxon>Desulfacinum</taxon>
    </lineage>
</organism>
<evidence type="ECO:0000313" key="2">
    <source>
        <dbReference type="EMBL" id="SMC26711.1"/>
    </source>
</evidence>
<feature type="domain" description="Glycosyl transferase family 1" evidence="1">
    <location>
        <begin position="171"/>
        <end position="328"/>
    </location>
</feature>
<evidence type="ECO:0000259" key="1">
    <source>
        <dbReference type="Pfam" id="PF00534"/>
    </source>
</evidence>
<sequence length="364" mass="42009">MVDHLGSEFDFLIVTSDRDATDSYPYPNISVNAWNSVGKANVCYVPPQRRTLRFLAQLMRETPHDILYLNSFFDPVFTLQPLLARRLGLIPNRPTLIAPRGEFSQGALALKRWKKKPYLSIAKKLGLYRHLFWQASSRYEAEDIRCSMGRAVSARKIHIAPNLPSICCFQKDHARSRTQQNYLRVVFLSRITPMKNLDFAMKVLPRVSVPVKFDIYGPIRDQTYWEQCQKITAMMPEHVSVRYHGAITNDRVLTTLSEYDLFFLPTAGENYGHAILEAMMAGLPVLISDQTPWRNLETQGLGWDLSLDEPERFVRAIEQEAQLPPDQRLMRKRRIKKQAANYVMNSEAVNQNRIMFLEISRSAT</sequence>
<accession>A0A1W1XT34</accession>
<dbReference type="InterPro" id="IPR001296">
    <property type="entry name" value="Glyco_trans_1"/>
</dbReference>
<dbReference type="OrthoDB" id="9790710at2"/>
<dbReference type="Pfam" id="PF00534">
    <property type="entry name" value="Glycos_transf_1"/>
    <property type="match status" value="1"/>
</dbReference>
<keyword evidence="2" id="KW-0808">Transferase</keyword>
<keyword evidence="3" id="KW-1185">Reference proteome</keyword>
<name>A0A1W1XT34_9BACT</name>
<dbReference type="AlphaFoldDB" id="A0A1W1XT34"/>
<dbReference type="STRING" id="1121390.SAMN02746041_02726"/>
<protein>
    <submittedName>
        <fullName evidence="2">Glycosyltransferase involved in cell wall bisynthesis</fullName>
    </submittedName>
</protein>
<dbReference type="SUPFAM" id="SSF53756">
    <property type="entry name" value="UDP-Glycosyltransferase/glycogen phosphorylase"/>
    <property type="match status" value="1"/>
</dbReference>
<proteinExistence type="predicted"/>
<dbReference type="Proteomes" id="UP000192783">
    <property type="component" value="Unassembled WGS sequence"/>
</dbReference>
<dbReference type="Gene3D" id="3.40.50.2000">
    <property type="entry name" value="Glycogen Phosphorylase B"/>
    <property type="match status" value="1"/>
</dbReference>